<feature type="domain" description="HD-GYP" evidence="6">
    <location>
        <begin position="156"/>
        <end position="366"/>
    </location>
</feature>
<dbReference type="STRING" id="45851.BHV86_08500"/>
<dbReference type="PROSITE" id="PS50110">
    <property type="entry name" value="RESPONSE_REGULATORY"/>
    <property type="match status" value="1"/>
</dbReference>
<proteinExistence type="predicted"/>
<organism evidence="7 8">
    <name type="scientific">Eshraghiella crossota DSM 2876</name>
    <dbReference type="NCBI Taxonomy" id="511680"/>
    <lineage>
        <taxon>Bacteria</taxon>
        <taxon>Bacillati</taxon>
        <taxon>Bacillota</taxon>
        <taxon>Clostridia</taxon>
        <taxon>Lachnospirales</taxon>
        <taxon>Lachnospiraceae</taxon>
        <taxon>Eshraghiella</taxon>
    </lineage>
</organism>
<evidence type="ECO:0000256" key="3">
    <source>
        <dbReference type="PROSITE-ProRule" id="PRU00169"/>
    </source>
</evidence>
<dbReference type="HOGENOM" id="CLU_000445_92_10_9"/>
<dbReference type="GO" id="GO:0000160">
    <property type="term" value="P:phosphorelay signal transduction system"/>
    <property type="evidence" value="ECO:0007669"/>
    <property type="project" value="InterPro"/>
</dbReference>
<dbReference type="Pfam" id="PF13487">
    <property type="entry name" value="HD_5"/>
    <property type="match status" value="1"/>
</dbReference>
<dbReference type="PANTHER" id="PTHR45228">
    <property type="entry name" value="CYCLIC DI-GMP PHOSPHODIESTERASE TM_0186-RELATED"/>
    <property type="match status" value="1"/>
</dbReference>
<evidence type="ECO:0000313" key="7">
    <source>
        <dbReference type="EMBL" id="EFF67751.1"/>
    </source>
</evidence>
<dbReference type="Gene3D" id="3.40.50.2300">
    <property type="match status" value="1"/>
</dbReference>
<evidence type="ECO:0000256" key="2">
    <source>
        <dbReference type="ARBA" id="ARBA00024867"/>
    </source>
</evidence>
<dbReference type="eggNOG" id="COG3437">
    <property type="taxonomic scope" value="Bacteria"/>
</dbReference>
<comment type="caution">
    <text evidence="7">The sequence shown here is derived from an EMBL/GenBank/DDBJ whole genome shotgun (WGS) entry which is preliminary data.</text>
</comment>
<dbReference type="InterPro" id="IPR037522">
    <property type="entry name" value="HD_GYP_dom"/>
</dbReference>
<dbReference type="SUPFAM" id="SSF109604">
    <property type="entry name" value="HD-domain/PDEase-like"/>
    <property type="match status" value="1"/>
</dbReference>
<reference evidence="7 8" key="1">
    <citation type="submission" date="2010-02" db="EMBL/GenBank/DDBJ databases">
        <authorList>
            <person name="Weinstock G."/>
            <person name="Sodergren E."/>
            <person name="Clifton S."/>
            <person name="Fulton L."/>
            <person name="Fulton B."/>
            <person name="Courtney L."/>
            <person name="Fronick C."/>
            <person name="Harrison M."/>
            <person name="Strong C."/>
            <person name="Farmer C."/>
            <person name="Delahaunty K."/>
            <person name="Markovic C."/>
            <person name="Hall O."/>
            <person name="Minx P."/>
            <person name="Tomlinson C."/>
            <person name="Mitreva M."/>
            <person name="Nelson J."/>
            <person name="Hou S."/>
            <person name="Wollam A."/>
            <person name="Pepin K.H."/>
            <person name="Johnson M."/>
            <person name="Bhonagiri V."/>
            <person name="Zhang X."/>
            <person name="Suruliraj S."/>
            <person name="Warren W."/>
            <person name="Chinwalla A."/>
            <person name="Mardis E.R."/>
            <person name="Wilson R.K."/>
        </authorList>
    </citation>
    <scope>NUCLEOTIDE SEQUENCE [LARGE SCALE GENOMIC DNA]</scope>
    <source>
        <strain evidence="7 8">DSM 2876</strain>
    </source>
</reference>
<comment type="function">
    <text evidence="2">May play the central regulatory role in sporulation. It may be an element of the effector pathway responsible for the activation of sporulation genes in response to nutritional stress. Spo0A may act in concert with spo0H (a sigma factor) to control the expression of some genes that are critical to the sporulation process.</text>
</comment>
<protein>
    <recommendedName>
        <fullName evidence="1">Stage 0 sporulation protein A homolog</fullName>
    </recommendedName>
</protein>
<dbReference type="SMART" id="SM00448">
    <property type="entry name" value="REC"/>
    <property type="match status" value="1"/>
</dbReference>
<dbReference type="SUPFAM" id="SSF52172">
    <property type="entry name" value="CheY-like"/>
    <property type="match status" value="1"/>
</dbReference>
<dbReference type="InterPro" id="IPR001789">
    <property type="entry name" value="Sig_transdc_resp-reg_receiver"/>
</dbReference>
<evidence type="ECO:0000259" key="5">
    <source>
        <dbReference type="PROSITE" id="PS50110"/>
    </source>
</evidence>
<dbReference type="AlphaFoldDB" id="D4S1K3"/>
<evidence type="ECO:0000256" key="4">
    <source>
        <dbReference type="SAM" id="Coils"/>
    </source>
</evidence>
<dbReference type="SMART" id="SM00471">
    <property type="entry name" value="HDc"/>
    <property type="match status" value="1"/>
</dbReference>
<dbReference type="PROSITE" id="PS51832">
    <property type="entry name" value="HD_GYP"/>
    <property type="match status" value="1"/>
</dbReference>
<dbReference type="CDD" id="cd00077">
    <property type="entry name" value="HDc"/>
    <property type="match status" value="1"/>
</dbReference>
<dbReference type="InterPro" id="IPR003607">
    <property type="entry name" value="HD/PDEase_dom"/>
</dbReference>
<evidence type="ECO:0000259" key="6">
    <source>
        <dbReference type="PROSITE" id="PS51832"/>
    </source>
</evidence>
<keyword evidence="3" id="KW-0597">Phosphoprotein</keyword>
<dbReference type="EMBL" id="ABWN01000035">
    <property type="protein sequence ID" value="EFF67751.1"/>
    <property type="molecule type" value="Genomic_DNA"/>
</dbReference>
<keyword evidence="8" id="KW-1185">Reference proteome</keyword>
<keyword evidence="4" id="KW-0175">Coiled coil</keyword>
<evidence type="ECO:0000313" key="8">
    <source>
        <dbReference type="Proteomes" id="UP000006238"/>
    </source>
</evidence>
<feature type="modified residue" description="4-aspartylphosphate" evidence="3">
    <location>
        <position position="69"/>
    </location>
</feature>
<dbReference type="PANTHER" id="PTHR45228:SF5">
    <property type="entry name" value="CYCLIC DI-GMP PHOSPHODIESTERASE VC_1348-RELATED"/>
    <property type="match status" value="1"/>
</dbReference>
<dbReference type="InterPro" id="IPR011006">
    <property type="entry name" value="CheY-like_superfamily"/>
</dbReference>
<feature type="coiled-coil region" evidence="4">
    <location>
        <begin position="131"/>
        <end position="158"/>
    </location>
</feature>
<accession>D4S1K3</accession>
<evidence type="ECO:0000256" key="1">
    <source>
        <dbReference type="ARBA" id="ARBA00018672"/>
    </source>
</evidence>
<dbReference type="InterPro" id="IPR052020">
    <property type="entry name" value="Cyclic_di-GMP/3'3'-cGAMP_PDE"/>
</dbReference>
<feature type="domain" description="Response regulatory" evidence="5">
    <location>
        <begin position="21"/>
        <end position="136"/>
    </location>
</feature>
<name>D4S1K3_9FIRM</name>
<gene>
    <name evidence="7" type="ORF">BUTYVIB_01974</name>
</gene>
<dbReference type="Pfam" id="PF00072">
    <property type="entry name" value="Response_reg"/>
    <property type="match status" value="1"/>
</dbReference>
<sequence>MMIQCVFVQFSKEDDKMVKDTILVIDVDVDGIQEIMNILSDSYRICTADSFEDALLIIRDIIPELILIDSTMSAKDGFDILEFLKTNDKSSHIPVIFITPLDNPDFEVRAFDMGSVDYITKPFVPKVVRKRIETQIKLAKYEHKLEELVEEKVSEIEDMYDIMAISFAGLVESRDGITGGHLKNTAIYYKCFIDYLVTLPVYSDVLTPVVVKKACRSAPLHDVGKIAIEDAVLRKSSALSGEEFEKMKKHAVIGGDIFHFLSGRIEDKQFGEIAEQVSRYHHEKWDGTGYPEGLKGEQIPLVARIMSIVDVYDALTSKRPYKEPYSHEKSMKMIIAGRGTSFDPALVDEFVKIGDKIKECLASKEDYINNQRYFMYEG</sequence>
<dbReference type="Proteomes" id="UP000006238">
    <property type="component" value="Unassembled WGS sequence"/>
</dbReference>
<dbReference type="Gene3D" id="1.10.3210.10">
    <property type="entry name" value="Hypothetical protein af1432"/>
    <property type="match status" value="1"/>
</dbReference>